<dbReference type="SUPFAM" id="SSF56281">
    <property type="entry name" value="Metallo-hydrolase/oxidoreductase"/>
    <property type="match status" value="1"/>
</dbReference>
<name>A0A2H9T1E0_9BACT</name>
<dbReference type="InterPro" id="IPR036866">
    <property type="entry name" value="RibonucZ/Hydroxyglut_hydro"/>
</dbReference>
<comment type="caution">
    <text evidence="1">The sequence shown here is derived from an EMBL/GenBank/DDBJ whole genome shotgun (WGS) entry which is preliminary data.</text>
</comment>
<sequence length="82" mass="9530">PGHDQFHCSVLVKTEDLGKVIIAGDVFWWTDEEKQKTDKQSLLKHEDPYVKDEKALKESRERILNLADWVIPGHAGMFKVKR</sequence>
<dbReference type="PANTHER" id="PTHR23200:SF48">
    <property type="entry name" value="METALLO-BETA-LACTAMASE DOMAIN-CONTAINING PROTEIN 1"/>
    <property type="match status" value="1"/>
</dbReference>
<dbReference type="PANTHER" id="PTHR23200">
    <property type="entry name" value="METALLO-BETA-LACTAMASE DOMAIN-CONTAINING PROTEIN 1"/>
    <property type="match status" value="1"/>
</dbReference>
<protein>
    <recommendedName>
        <fullName evidence="3">Metallo-beta-lactamase domain-containing protein</fullName>
    </recommendedName>
</protein>
<evidence type="ECO:0008006" key="3">
    <source>
        <dbReference type="Google" id="ProtNLM"/>
    </source>
</evidence>
<reference evidence="2" key="1">
    <citation type="submission" date="2017-09" db="EMBL/GenBank/DDBJ databases">
        <title>Depth-based differentiation of microbial function through sediment-hosted aquifers and enrichment of novel symbionts in the deep terrestrial subsurface.</title>
        <authorList>
            <person name="Probst A.J."/>
            <person name="Ladd B."/>
            <person name="Jarett J.K."/>
            <person name="Geller-Mcgrath D.E."/>
            <person name="Sieber C.M.K."/>
            <person name="Emerson J.B."/>
            <person name="Anantharaman K."/>
            <person name="Thomas B.C."/>
            <person name="Malmstrom R."/>
            <person name="Stieglmeier M."/>
            <person name="Klingl A."/>
            <person name="Woyke T."/>
            <person name="Ryan C.M."/>
            <person name="Banfield J.F."/>
        </authorList>
    </citation>
    <scope>NUCLEOTIDE SEQUENCE [LARGE SCALE GENOMIC DNA]</scope>
</reference>
<dbReference type="AlphaFoldDB" id="A0A2H9T1E0"/>
<evidence type="ECO:0000313" key="2">
    <source>
        <dbReference type="Proteomes" id="UP000236946"/>
    </source>
</evidence>
<gene>
    <name evidence="1" type="ORF">COU98_01320</name>
</gene>
<dbReference type="Proteomes" id="UP000236946">
    <property type="component" value="Unassembled WGS sequence"/>
</dbReference>
<feature type="non-terminal residue" evidence="1">
    <location>
        <position position="1"/>
    </location>
</feature>
<dbReference type="EMBL" id="PFEN01000022">
    <property type="protein sequence ID" value="PJE69556.1"/>
    <property type="molecule type" value="Genomic_DNA"/>
</dbReference>
<evidence type="ECO:0000313" key="1">
    <source>
        <dbReference type="EMBL" id="PJE69556.1"/>
    </source>
</evidence>
<organism evidence="1 2">
    <name type="scientific">Candidatus Staskawiczbacteria bacterium CG10_big_fil_rev_8_21_14_0_10_38_10</name>
    <dbReference type="NCBI Taxonomy" id="1974891"/>
    <lineage>
        <taxon>Bacteria</taxon>
        <taxon>Candidatus Staskawicziibacteriota</taxon>
    </lineage>
</organism>
<dbReference type="Gene3D" id="3.60.15.10">
    <property type="entry name" value="Ribonuclease Z/Hydroxyacylglutathione hydrolase-like"/>
    <property type="match status" value="1"/>
</dbReference>
<accession>A0A2H9T1E0</accession>
<dbReference type="InterPro" id="IPR039344">
    <property type="entry name" value="MBLAC1"/>
</dbReference>
<proteinExistence type="predicted"/>